<protein>
    <submittedName>
        <fullName evidence="1 3">Uncharacterized protein</fullName>
    </submittedName>
</protein>
<evidence type="ECO:0000313" key="1">
    <source>
        <dbReference type="EMBL" id="VDP63385.1"/>
    </source>
</evidence>
<reference evidence="3" key="1">
    <citation type="submission" date="2016-06" db="UniProtKB">
        <authorList>
            <consortium name="WormBaseParasite"/>
        </authorList>
    </citation>
    <scope>IDENTIFICATION</scope>
</reference>
<reference evidence="1 2" key="2">
    <citation type="submission" date="2018-11" db="EMBL/GenBank/DDBJ databases">
        <authorList>
            <consortium name="Pathogen Informatics"/>
        </authorList>
    </citation>
    <scope>NUCLEOTIDE SEQUENCE [LARGE SCALE GENOMIC DNA]</scope>
    <source>
        <strain evidence="1">Dakar</strain>
        <strain evidence="2">Dakar, Senegal</strain>
    </source>
</reference>
<evidence type="ECO:0000313" key="2">
    <source>
        <dbReference type="Proteomes" id="UP000279833"/>
    </source>
</evidence>
<keyword evidence="2" id="KW-1185">Reference proteome</keyword>
<dbReference type="AlphaFoldDB" id="A0A183KQM0"/>
<sequence>MRLQKDEQDKVQKLQRTVESILDRRSLLLKTKYVFVLVLHEH</sequence>
<dbReference type="EMBL" id="UZAK01039694">
    <property type="protein sequence ID" value="VDP63385.1"/>
    <property type="molecule type" value="Genomic_DNA"/>
</dbReference>
<gene>
    <name evidence="1" type="ORF">SCUD_LOCUS17356</name>
</gene>
<name>A0A183KQM0_9TREM</name>
<dbReference type="WBParaSite" id="SCUD_0001735801-mRNA-1">
    <property type="protein sequence ID" value="SCUD_0001735801-mRNA-1"/>
    <property type="gene ID" value="SCUD_0001735801"/>
</dbReference>
<evidence type="ECO:0000313" key="3">
    <source>
        <dbReference type="WBParaSite" id="SCUD_0001735801-mRNA-1"/>
    </source>
</evidence>
<accession>A0A183KQM0</accession>
<proteinExistence type="predicted"/>
<dbReference type="Proteomes" id="UP000279833">
    <property type="component" value="Unassembled WGS sequence"/>
</dbReference>
<organism evidence="3">
    <name type="scientific">Schistosoma curassoni</name>
    <dbReference type="NCBI Taxonomy" id="6186"/>
    <lineage>
        <taxon>Eukaryota</taxon>
        <taxon>Metazoa</taxon>
        <taxon>Spiralia</taxon>
        <taxon>Lophotrochozoa</taxon>
        <taxon>Platyhelminthes</taxon>
        <taxon>Trematoda</taxon>
        <taxon>Digenea</taxon>
        <taxon>Strigeidida</taxon>
        <taxon>Schistosomatoidea</taxon>
        <taxon>Schistosomatidae</taxon>
        <taxon>Schistosoma</taxon>
    </lineage>
</organism>